<organism evidence="3 4">
    <name type="scientific">Saccoglossus kowalevskii</name>
    <name type="common">Acorn worm</name>
    <dbReference type="NCBI Taxonomy" id="10224"/>
    <lineage>
        <taxon>Eukaryota</taxon>
        <taxon>Metazoa</taxon>
        <taxon>Hemichordata</taxon>
        <taxon>Enteropneusta</taxon>
        <taxon>Harrimaniidae</taxon>
        <taxon>Saccoglossus</taxon>
    </lineage>
</organism>
<dbReference type="Gene3D" id="1.10.287.110">
    <property type="entry name" value="DnaJ domain"/>
    <property type="match status" value="1"/>
</dbReference>
<reference evidence="4" key="1">
    <citation type="submission" date="2025-08" db="UniProtKB">
        <authorList>
            <consortium name="RefSeq"/>
        </authorList>
    </citation>
    <scope>IDENTIFICATION</scope>
    <source>
        <tissue evidence="4">Testes</tissue>
    </source>
</reference>
<dbReference type="PANTHER" id="PTHR45168">
    <property type="entry name" value="DNAJ HOMOLOG SUBFAMILY B MEMBER 2"/>
    <property type="match status" value="1"/>
</dbReference>
<dbReference type="InterPro" id="IPR036869">
    <property type="entry name" value="J_dom_sf"/>
</dbReference>
<keyword evidence="3" id="KW-1185">Reference proteome</keyword>
<sequence>MVDYYQVLGVPKAASNEDIKKAYRKLALKWHPDKNQDKKDEAEKKFKELSEAYQVLSDKSKREVYDRYGVEGLNGTSGADMGPDFHDDFGSFFHFDFKTPDEVFRDFFGGRDPFAEFFEGMRRASEPANLYQFGYEHNNDTRRATGAHRAPGNSLFRDSFSSGFPGFGFSSFGSFHDDPFGSSDGYQQSLYETSYDTAGFNPGFTGFSSSSSFSTGGGNVKRTSTSTKIMNGKKITTKKTFENGSETVEVYENGVLQSLTKDGVPQIEYQQH</sequence>
<dbReference type="Proteomes" id="UP000694865">
    <property type="component" value="Unplaced"/>
</dbReference>
<dbReference type="CDD" id="cd06257">
    <property type="entry name" value="DnaJ"/>
    <property type="match status" value="1"/>
</dbReference>
<dbReference type="PROSITE" id="PS50076">
    <property type="entry name" value="DNAJ_2"/>
    <property type="match status" value="1"/>
</dbReference>
<evidence type="ECO:0000313" key="3">
    <source>
        <dbReference type="Proteomes" id="UP000694865"/>
    </source>
</evidence>
<keyword evidence="1" id="KW-0143">Chaperone</keyword>
<proteinExistence type="predicted"/>
<dbReference type="InterPro" id="IPR018253">
    <property type="entry name" value="DnaJ_domain_CS"/>
</dbReference>
<dbReference type="Pfam" id="PF00226">
    <property type="entry name" value="DnaJ"/>
    <property type="match status" value="1"/>
</dbReference>
<accession>A0ABM0MYS9</accession>
<evidence type="ECO:0000259" key="2">
    <source>
        <dbReference type="PROSITE" id="PS50076"/>
    </source>
</evidence>
<name>A0ABM0MYS9_SACKO</name>
<dbReference type="PANTHER" id="PTHR45168:SF3">
    <property type="entry name" value="DNAJ HEAT SHOCK PROTEIN FAMILY (HSP40) MEMBER B2"/>
    <property type="match status" value="1"/>
</dbReference>
<dbReference type="GeneID" id="100367750"/>
<evidence type="ECO:0000256" key="1">
    <source>
        <dbReference type="ARBA" id="ARBA00023186"/>
    </source>
</evidence>
<dbReference type="PROSITE" id="PS00636">
    <property type="entry name" value="DNAJ_1"/>
    <property type="match status" value="1"/>
</dbReference>
<dbReference type="RefSeq" id="XP_006825170.1">
    <property type="nucleotide sequence ID" value="XM_006825107.1"/>
</dbReference>
<dbReference type="SMART" id="SM00271">
    <property type="entry name" value="DnaJ"/>
    <property type="match status" value="1"/>
</dbReference>
<gene>
    <name evidence="4" type="primary">LOC100367750</name>
</gene>
<dbReference type="PRINTS" id="PR00625">
    <property type="entry name" value="JDOMAIN"/>
</dbReference>
<dbReference type="SUPFAM" id="SSF46565">
    <property type="entry name" value="Chaperone J-domain"/>
    <property type="match status" value="1"/>
</dbReference>
<feature type="domain" description="J" evidence="2">
    <location>
        <begin position="3"/>
        <end position="69"/>
    </location>
</feature>
<dbReference type="InterPro" id="IPR001623">
    <property type="entry name" value="DnaJ_domain"/>
</dbReference>
<evidence type="ECO:0000313" key="4">
    <source>
        <dbReference type="RefSeq" id="XP_006825170.1"/>
    </source>
</evidence>
<protein>
    <submittedName>
        <fullName evidence="4">DnaJ homolog subfamily B member 6-B-like isoform X2</fullName>
    </submittedName>
</protein>
<dbReference type="InterPro" id="IPR043183">
    <property type="entry name" value="DNJB2/6-like"/>
</dbReference>